<proteinExistence type="predicted"/>
<dbReference type="EMBL" id="OV121136">
    <property type="protein sequence ID" value="CAH0556625.1"/>
    <property type="molecule type" value="Genomic_DNA"/>
</dbReference>
<reference evidence="2" key="1">
    <citation type="submission" date="2021-12" db="EMBL/GenBank/DDBJ databases">
        <authorList>
            <person name="King R."/>
        </authorList>
    </citation>
    <scope>NUCLEOTIDE SEQUENCE</scope>
</reference>
<accession>A0A9P0B8D7</accession>
<evidence type="ECO:0000256" key="1">
    <source>
        <dbReference type="SAM" id="MobiDB-lite"/>
    </source>
</evidence>
<feature type="region of interest" description="Disordered" evidence="1">
    <location>
        <begin position="164"/>
        <end position="189"/>
    </location>
</feature>
<feature type="region of interest" description="Disordered" evidence="1">
    <location>
        <begin position="219"/>
        <end position="250"/>
    </location>
</feature>
<sequence length="250" mass="26483">MRPSQAMLYENNALKSKNCVTFTIHTIKFGRNHRHRGTVHLFDTCVKVNIFFITIESPSIQPSIKHTECLAIGTVNTRPVRSSNMNLYTVVLAFALAAVAVAEPPSGYNYNRPGGNGGFSHGGGYSLGGGSYSSEPIGYQTSEGASVDPQLLEQVRQILLNEEQNHASASSSSSISSFHGAPSPQYGVPSSSYGAPGGYSARVVGIDLEGIKQAMQVAQFHQQTQEAGHGFSGYSSGPASSPSSSYGAPY</sequence>
<feature type="compositionally biased region" description="Low complexity" evidence="1">
    <location>
        <begin position="232"/>
        <end position="250"/>
    </location>
</feature>
<keyword evidence="3" id="KW-1185">Reference proteome</keyword>
<dbReference type="Proteomes" id="UP001154078">
    <property type="component" value="Chromosome 5"/>
</dbReference>
<evidence type="ECO:0000313" key="3">
    <source>
        <dbReference type="Proteomes" id="UP001154078"/>
    </source>
</evidence>
<dbReference type="AlphaFoldDB" id="A0A9P0B8D7"/>
<protein>
    <submittedName>
        <fullName evidence="2">Uncharacterized protein</fullName>
    </submittedName>
</protein>
<name>A0A9P0B8D7_BRAAE</name>
<evidence type="ECO:0000313" key="2">
    <source>
        <dbReference type="EMBL" id="CAH0556625.1"/>
    </source>
</evidence>
<organism evidence="2 3">
    <name type="scientific">Brassicogethes aeneus</name>
    <name type="common">Rape pollen beetle</name>
    <name type="synonym">Meligethes aeneus</name>
    <dbReference type="NCBI Taxonomy" id="1431903"/>
    <lineage>
        <taxon>Eukaryota</taxon>
        <taxon>Metazoa</taxon>
        <taxon>Ecdysozoa</taxon>
        <taxon>Arthropoda</taxon>
        <taxon>Hexapoda</taxon>
        <taxon>Insecta</taxon>
        <taxon>Pterygota</taxon>
        <taxon>Neoptera</taxon>
        <taxon>Endopterygota</taxon>
        <taxon>Coleoptera</taxon>
        <taxon>Polyphaga</taxon>
        <taxon>Cucujiformia</taxon>
        <taxon>Nitidulidae</taxon>
        <taxon>Meligethinae</taxon>
        <taxon>Brassicogethes</taxon>
    </lineage>
</organism>
<feature type="compositionally biased region" description="Low complexity" evidence="1">
    <location>
        <begin position="167"/>
        <end position="177"/>
    </location>
</feature>
<dbReference type="OrthoDB" id="6627027at2759"/>
<gene>
    <name evidence="2" type="ORF">MELIAE_LOCUS7525</name>
</gene>